<keyword evidence="2" id="KW-1185">Reference proteome</keyword>
<comment type="caution">
    <text evidence="1">The sequence shown here is derived from an EMBL/GenBank/DDBJ whole genome shotgun (WGS) entry which is preliminary data.</text>
</comment>
<name>A0ACC1MS89_9HYPO</name>
<sequence length="174" mass="19831">MAEAESWVDSVEGRTPSGHKFTGENEQVAISGHNISLECEHITETTRLLLPKPLLNKVKRRPEQLQLSAGGPAPSATQQQTRHGKSLSEMNIREKLLLGVSMSMRKLQQNPALFDKLFPPPPSAIPPHITGTLRYRKPSSNRKRKLSNTKDMEMEMLDYEEREERRFEIRMNSV</sequence>
<proteinExistence type="predicted"/>
<protein>
    <submittedName>
        <fullName evidence="1">Uncharacterized protein</fullName>
    </submittedName>
</protein>
<organism evidence="1 2">
    <name type="scientific">Zarea fungicola</name>
    <dbReference type="NCBI Taxonomy" id="93591"/>
    <lineage>
        <taxon>Eukaryota</taxon>
        <taxon>Fungi</taxon>
        <taxon>Dikarya</taxon>
        <taxon>Ascomycota</taxon>
        <taxon>Pezizomycotina</taxon>
        <taxon>Sordariomycetes</taxon>
        <taxon>Hypocreomycetidae</taxon>
        <taxon>Hypocreales</taxon>
        <taxon>Cordycipitaceae</taxon>
        <taxon>Zarea</taxon>
    </lineage>
</organism>
<evidence type="ECO:0000313" key="2">
    <source>
        <dbReference type="Proteomes" id="UP001143910"/>
    </source>
</evidence>
<gene>
    <name evidence="1" type="ORF">NQ176_g8831</name>
</gene>
<dbReference type="EMBL" id="JANJQO010001817">
    <property type="protein sequence ID" value="KAJ2969131.1"/>
    <property type="molecule type" value="Genomic_DNA"/>
</dbReference>
<accession>A0ACC1MS89</accession>
<dbReference type="Proteomes" id="UP001143910">
    <property type="component" value="Unassembled WGS sequence"/>
</dbReference>
<reference evidence="1" key="1">
    <citation type="submission" date="2022-08" db="EMBL/GenBank/DDBJ databases">
        <title>Genome Sequence of Lecanicillium fungicola.</title>
        <authorList>
            <person name="Buettner E."/>
        </authorList>
    </citation>
    <scope>NUCLEOTIDE SEQUENCE</scope>
    <source>
        <strain evidence="1">Babe33</strain>
    </source>
</reference>
<evidence type="ECO:0000313" key="1">
    <source>
        <dbReference type="EMBL" id="KAJ2969131.1"/>
    </source>
</evidence>